<dbReference type="SUPFAM" id="SSF48097">
    <property type="entry name" value="Regulator of G-protein signaling, RGS"/>
    <property type="match status" value="1"/>
</dbReference>
<feature type="region of interest" description="Disordered" evidence="4">
    <location>
        <begin position="1"/>
        <end position="58"/>
    </location>
</feature>
<dbReference type="Proteomes" id="UP000077521">
    <property type="component" value="Unassembled WGS sequence"/>
</dbReference>
<evidence type="ECO:0000256" key="3">
    <source>
        <dbReference type="ARBA" id="ARBA00022991"/>
    </source>
</evidence>
<dbReference type="InterPro" id="IPR016137">
    <property type="entry name" value="RGS"/>
</dbReference>
<feature type="compositionally biased region" description="Pro residues" evidence="4">
    <location>
        <begin position="31"/>
        <end position="40"/>
    </location>
</feature>
<accession>A0A177TPI0</accession>
<feature type="region of interest" description="Disordered" evidence="4">
    <location>
        <begin position="177"/>
        <end position="318"/>
    </location>
</feature>
<dbReference type="GO" id="GO:0005634">
    <property type="term" value="C:nucleus"/>
    <property type="evidence" value="ECO:0007669"/>
    <property type="project" value="TreeGrafter"/>
</dbReference>
<dbReference type="Gene3D" id="3.30.450.20">
    <property type="entry name" value="PAS domain"/>
    <property type="match status" value="1"/>
</dbReference>
<evidence type="ECO:0000313" key="6">
    <source>
        <dbReference type="Proteomes" id="UP000077521"/>
    </source>
</evidence>
<evidence type="ECO:0000313" key="5">
    <source>
        <dbReference type="EMBL" id="KAE8259471.1"/>
    </source>
</evidence>
<dbReference type="InterPro" id="IPR036305">
    <property type="entry name" value="RGS_sf"/>
</dbReference>
<dbReference type="Pfam" id="PF13426">
    <property type="entry name" value="PAS_9"/>
    <property type="match status" value="1"/>
</dbReference>
<dbReference type="InterPro" id="IPR035965">
    <property type="entry name" value="PAS-like_dom_sf"/>
</dbReference>
<feature type="region of interest" description="Disordered" evidence="4">
    <location>
        <begin position="648"/>
        <end position="707"/>
    </location>
</feature>
<dbReference type="OrthoDB" id="447251at2759"/>
<keyword evidence="1" id="KW-0285">Flavoprotein</keyword>
<dbReference type="CDD" id="cd00130">
    <property type="entry name" value="PAS"/>
    <property type="match status" value="1"/>
</dbReference>
<dbReference type="PANTHER" id="PTHR47429">
    <property type="entry name" value="PROTEIN TWIN LOV 1"/>
    <property type="match status" value="1"/>
</dbReference>
<keyword evidence="2" id="KW-0288">FMN</keyword>
<dbReference type="PROSITE" id="PS50132">
    <property type="entry name" value="RGS"/>
    <property type="match status" value="1"/>
</dbReference>
<feature type="compositionally biased region" description="Polar residues" evidence="4">
    <location>
        <begin position="117"/>
        <end position="126"/>
    </location>
</feature>
<reference evidence="5" key="2">
    <citation type="journal article" date="2019" name="IMA Fungus">
        <title>Genome sequencing and comparison of five Tilletia species to identify candidate genes for the detection of regulated species infecting wheat.</title>
        <authorList>
            <person name="Nguyen H.D.T."/>
            <person name="Sultana T."/>
            <person name="Kesanakurti P."/>
            <person name="Hambleton S."/>
        </authorList>
    </citation>
    <scope>NUCLEOTIDE SEQUENCE</scope>
    <source>
        <strain evidence="5">DAOMC 236416</strain>
    </source>
</reference>
<feature type="region of interest" description="Disordered" evidence="4">
    <location>
        <begin position="623"/>
        <end position="642"/>
    </location>
</feature>
<dbReference type="InterPro" id="IPR000014">
    <property type="entry name" value="PAS"/>
</dbReference>
<dbReference type="InterPro" id="IPR044926">
    <property type="entry name" value="RGS_subdomain_2"/>
</dbReference>
<dbReference type="EMBL" id="LWDF02000035">
    <property type="protein sequence ID" value="KAE8259471.1"/>
    <property type="molecule type" value="Genomic_DNA"/>
</dbReference>
<dbReference type="AlphaFoldDB" id="A0A177TPI0"/>
<dbReference type="PANTHER" id="PTHR47429:SF2">
    <property type="entry name" value="PROTEIN TWIN LOV 1"/>
    <property type="match status" value="1"/>
</dbReference>
<feature type="compositionally biased region" description="Polar residues" evidence="4">
    <location>
        <begin position="239"/>
        <end position="261"/>
    </location>
</feature>
<dbReference type="Pfam" id="PF00615">
    <property type="entry name" value="RGS"/>
    <property type="match status" value="1"/>
</dbReference>
<organism evidence="5 6">
    <name type="scientific">Tilletia indica</name>
    <dbReference type="NCBI Taxonomy" id="43049"/>
    <lineage>
        <taxon>Eukaryota</taxon>
        <taxon>Fungi</taxon>
        <taxon>Dikarya</taxon>
        <taxon>Basidiomycota</taxon>
        <taxon>Ustilaginomycotina</taxon>
        <taxon>Exobasidiomycetes</taxon>
        <taxon>Tilletiales</taxon>
        <taxon>Tilletiaceae</taxon>
        <taxon>Tilletia</taxon>
    </lineage>
</organism>
<gene>
    <name evidence="5" type="ORF">A4X13_0g981</name>
</gene>
<keyword evidence="3" id="KW-0157">Chromophore</keyword>
<feature type="compositionally biased region" description="Basic and acidic residues" evidence="4">
    <location>
        <begin position="8"/>
        <end position="20"/>
    </location>
</feature>
<feature type="compositionally biased region" description="Polar residues" evidence="4">
    <location>
        <begin position="286"/>
        <end position="299"/>
    </location>
</feature>
<comment type="caution">
    <text evidence="5">The sequence shown here is derived from an EMBL/GenBank/DDBJ whole genome shotgun (WGS) entry which is preliminary data.</text>
</comment>
<evidence type="ECO:0000256" key="4">
    <source>
        <dbReference type="SAM" id="MobiDB-lite"/>
    </source>
</evidence>
<protein>
    <submittedName>
        <fullName evidence="5">Uncharacterized protein</fullName>
    </submittedName>
</protein>
<dbReference type="NCBIfam" id="TIGR00229">
    <property type="entry name" value="sensory_box"/>
    <property type="match status" value="1"/>
</dbReference>
<evidence type="ECO:0000256" key="1">
    <source>
        <dbReference type="ARBA" id="ARBA00022630"/>
    </source>
</evidence>
<name>A0A177TPI0_9BASI</name>
<reference evidence="5" key="1">
    <citation type="submission" date="2016-04" db="EMBL/GenBank/DDBJ databases">
        <authorList>
            <person name="Nguyen H.D."/>
            <person name="Samba Siva P."/>
            <person name="Cullis J."/>
            <person name="Levesque C.A."/>
            <person name="Hambleton S."/>
        </authorList>
    </citation>
    <scope>NUCLEOTIDE SEQUENCE</scope>
    <source>
        <strain evidence="5">DAOMC 236416</strain>
    </source>
</reference>
<feature type="compositionally biased region" description="Polar residues" evidence="4">
    <location>
        <begin position="213"/>
        <end position="222"/>
    </location>
</feature>
<sequence length="839" mass="91783">MPAIPVKDLAHTHGKGEHSSSSKVRHRLPVLPAPTYPLPVAPELDAKQSSAPDIKHKLPVVPSSRIPLSVASESAAKPSSRANYQSSGNQLSTLTAAQGLVNTRSPRGIPRKLSKDTFGNMSYSSHSKVDQERGSSDQSKSSSPCEDEDDYFPDGEIERDHGMTRLNNGLLTNQVVVSGFPMPPARGPSQAFSSPRMDHRDAPGSPSAHRFRNYSSQGSLRQNIVGRTPPGYRRRQLSGLDQDNSTLVSESRPASVSSHDSSAPGLDRRTDARTGIEAWDPPAPPTLSSTVLQGSQSPIPNLPDWASLRDKEQTSHPTSLVQKDVEYSILRLISPVVFEKFLSDPLGRHRFREHLGTTKEGTKALDFLLDVGEHIRALGNVERGSKALYDVYIRDPDDHIELPADLHTSLVVSLRSISGLHHQLEGVHSHLVQTMFNSAFQRFIRASITEHSRVRLGALATNDNGDGLGAAFVLTNPRLRDHPIVLVSPAFCELTGYPQEAILQRNCRFLQGPSTSPASVQRIRDSLNTGTPSVELLLNYKRNGEPFWNLLCIIPLRDSKGRVQYFVGGQVNVTGALTTEGLSFLLGGGRSYENLPDPETTRLYGVEASPTLLKYYSSTDLSSDQKKRAESDQGSIWQRGGQAAGAQLYGPDDFSPAASGKSKSQHDLGIGTKSGNSGYMKRLWPRRKESPSQSLGRTAESEARRTGNTLEDHIDDFAATYSRLALVKKEKREVLFVTSSLLEFFDLPANTAQQIYESPLLHVDLLSLVCGEDRHDTKRLRTDIQIAIRTGKTLKIAVKVNQPARGLFGSSTVLKSSVLHISPLKDVENNASAVIVVFT</sequence>
<evidence type="ECO:0000256" key="2">
    <source>
        <dbReference type="ARBA" id="ARBA00022643"/>
    </source>
</evidence>
<proteinExistence type="predicted"/>
<feature type="compositionally biased region" description="Acidic residues" evidence="4">
    <location>
        <begin position="145"/>
        <end position="155"/>
    </location>
</feature>
<dbReference type="Gene3D" id="1.10.167.10">
    <property type="entry name" value="Regulator of G-protein Signalling 4, domain 2"/>
    <property type="match status" value="1"/>
</dbReference>
<dbReference type="SUPFAM" id="SSF55785">
    <property type="entry name" value="PYP-like sensor domain (PAS domain)"/>
    <property type="match status" value="1"/>
</dbReference>
<keyword evidence="6" id="KW-1185">Reference proteome</keyword>
<feature type="region of interest" description="Disordered" evidence="4">
    <location>
        <begin position="98"/>
        <end position="161"/>
    </location>
</feature>